<protein>
    <submittedName>
        <fullName evidence="1">Uncharacterized protein</fullName>
    </submittedName>
</protein>
<dbReference type="Proteomes" id="UP000326198">
    <property type="component" value="Unassembled WGS sequence"/>
</dbReference>
<sequence>MKSWASGLPDSPLPFYGGGLLVAPNCGLVDETTSRNHCEKLGPSDLIALSDSPSRVINFTKDWSTGRKSIAVIDVSKLLAMGVLFNRTTTLGHSIRCSSGGRSIYWIAVCQFELLGCLSMDPS</sequence>
<reference evidence="1 2" key="1">
    <citation type="submission" date="2019-04" db="EMBL/GenBank/DDBJ databases">
        <title>Friends and foes A comparative genomics studyof 23 Aspergillus species from section Flavi.</title>
        <authorList>
            <consortium name="DOE Joint Genome Institute"/>
            <person name="Kjaerbolling I."/>
            <person name="Vesth T."/>
            <person name="Frisvad J.C."/>
            <person name="Nybo J.L."/>
            <person name="Theobald S."/>
            <person name="Kildgaard S."/>
            <person name="Isbrandt T."/>
            <person name="Kuo A."/>
            <person name="Sato A."/>
            <person name="Lyhne E.K."/>
            <person name="Kogle M.E."/>
            <person name="Wiebenga A."/>
            <person name="Kun R.S."/>
            <person name="Lubbers R.J."/>
            <person name="Makela M.R."/>
            <person name="Barry K."/>
            <person name="Chovatia M."/>
            <person name="Clum A."/>
            <person name="Daum C."/>
            <person name="Haridas S."/>
            <person name="He G."/>
            <person name="LaButti K."/>
            <person name="Lipzen A."/>
            <person name="Mondo S."/>
            <person name="Riley R."/>
            <person name="Salamov A."/>
            <person name="Simmons B.A."/>
            <person name="Magnuson J.K."/>
            <person name="Henrissat B."/>
            <person name="Mortensen U.H."/>
            <person name="Larsen T.O."/>
            <person name="Devries R.P."/>
            <person name="Grigoriev I.V."/>
            <person name="Machida M."/>
            <person name="Baker S.E."/>
            <person name="Andersen M.R."/>
        </authorList>
    </citation>
    <scope>NUCLEOTIDE SEQUENCE [LARGE SCALE GENOMIC DNA]</scope>
    <source>
        <strain evidence="1 2">IBT 29228</strain>
    </source>
</reference>
<evidence type="ECO:0000313" key="2">
    <source>
        <dbReference type="Proteomes" id="UP000326198"/>
    </source>
</evidence>
<dbReference type="AlphaFoldDB" id="A0A5N7B643"/>
<evidence type="ECO:0000313" key="1">
    <source>
        <dbReference type="EMBL" id="KAE8376650.1"/>
    </source>
</evidence>
<gene>
    <name evidence="1" type="ORF">BDV26DRAFT_231146</name>
</gene>
<dbReference type="OrthoDB" id="4346121at2759"/>
<organism evidence="1 2">
    <name type="scientific">Aspergillus bertholletiae</name>
    <dbReference type="NCBI Taxonomy" id="1226010"/>
    <lineage>
        <taxon>Eukaryota</taxon>
        <taxon>Fungi</taxon>
        <taxon>Dikarya</taxon>
        <taxon>Ascomycota</taxon>
        <taxon>Pezizomycotina</taxon>
        <taxon>Eurotiomycetes</taxon>
        <taxon>Eurotiomycetidae</taxon>
        <taxon>Eurotiales</taxon>
        <taxon>Aspergillaceae</taxon>
        <taxon>Aspergillus</taxon>
        <taxon>Aspergillus subgen. Circumdati</taxon>
    </lineage>
</organism>
<accession>A0A5N7B643</accession>
<name>A0A5N7B643_9EURO</name>
<keyword evidence="2" id="KW-1185">Reference proteome</keyword>
<dbReference type="EMBL" id="ML736236">
    <property type="protein sequence ID" value="KAE8376650.1"/>
    <property type="molecule type" value="Genomic_DNA"/>
</dbReference>
<proteinExistence type="predicted"/>